<dbReference type="STRING" id="716816.BST96_13965"/>
<dbReference type="GO" id="GO:0016491">
    <property type="term" value="F:oxidoreductase activity"/>
    <property type="evidence" value="ECO:0007669"/>
    <property type="project" value="TreeGrafter"/>
</dbReference>
<dbReference type="AlphaFoldDB" id="A0A1X9NMI5"/>
<protein>
    <recommendedName>
        <fullName evidence="3">Amine oxidase domain-containing protein</fullName>
    </recommendedName>
</protein>
<dbReference type="InterPro" id="IPR036188">
    <property type="entry name" value="FAD/NAD-bd_sf"/>
</dbReference>
<dbReference type="PRINTS" id="PR00419">
    <property type="entry name" value="ADXRDTASE"/>
</dbReference>
<organism evidence="1 2">
    <name type="scientific">Oceanicoccus sagamiensis</name>
    <dbReference type="NCBI Taxonomy" id="716816"/>
    <lineage>
        <taxon>Bacteria</taxon>
        <taxon>Pseudomonadati</taxon>
        <taxon>Pseudomonadota</taxon>
        <taxon>Gammaproteobacteria</taxon>
        <taxon>Cellvibrionales</taxon>
        <taxon>Spongiibacteraceae</taxon>
        <taxon>Oceanicoccus</taxon>
    </lineage>
</organism>
<sequence>MKRVAIIGGGVAGLSAAQELLARGFAVDIYELNALPGGKARSFDVPESAYATSDGRSPLPAEHGFRFFPGFYRHLVDTMQAIPFPGKHCVAENLLNVEHLNYARFGKDVASVPVGSPRSLADITKLFKLWLGKTGVNMPLRDLLRYSARLFRLFSSCDQRVQNQYEEIAWWEFIRANKGSEAYRRYFANGSRILVAADPRKASTKTNGMIMEQLLMDQATGEADRILSGPTNNVWLFPWLHSLLQNPSAGFTAMPGWWISS</sequence>
<dbReference type="Gene3D" id="3.50.50.60">
    <property type="entry name" value="FAD/NAD(P)-binding domain"/>
    <property type="match status" value="1"/>
</dbReference>
<dbReference type="KEGG" id="osg:BST96_13965"/>
<evidence type="ECO:0008006" key="3">
    <source>
        <dbReference type="Google" id="ProtNLM"/>
    </source>
</evidence>
<dbReference type="RefSeq" id="WP_085759293.1">
    <property type="nucleotide sequence ID" value="NZ_CP019343.1"/>
</dbReference>
<dbReference type="SUPFAM" id="SSF51905">
    <property type="entry name" value="FAD/NAD(P)-binding domain"/>
    <property type="match status" value="1"/>
</dbReference>
<name>A0A1X9NMI5_9GAMM</name>
<evidence type="ECO:0000313" key="1">
    <source>
        <dbReference type="EMBL" id="ARN75123.1"/>
    </source>
</evidence>
<dbReference type="Pfam" id="PF13450">
    <property type="entry name" value="NAD_binding_8"/>
    <property type="match status" value="1"/>
</dbReference>
<accession>A0A1X9NMI5</accession>
<dbReference type="PANTHER" id="PTHR42923:SF46">
    <property type="entry name" value="AMINE OXIDASE"/>
    <property type="match status" value="1"/>
</dbReference>
<gene>
    <name evidence="1" type="ORF">BST96_13965</name>
</gene>
<dbReference type="OrthoDB" id="8845488at2"/>
<dbReference type="Proteomes" id="UP000193450">
    <property type="component" value="Chromosome"/>
</dbReference>
<dbReference type="EMBL" id="CP019343">
    <property type="protein sequence ID" value="ARN75123.1"/>
    <property type="molecule type" value="Genomic_DNA"/>
</dbReference>
<keyword evidence="2" id="KW-1185">Reference proteome</keyword>
<proteinExistence type="predicted"/>
<dbReference type="InterPro" id="IPR050464">
    <property type="entry name" value="Zeta_carotene_desat/Oxidored"/>
</dbReference>
<reference evidence="1 2" key="1">
    <citation type="submission" date="2016-11" db="EMBL/GenBank/DDBJ databases">
        <title>Trade-off between light-utilization and light-protection in marine flavobacteria.</title>
        <authorList>
            <person name="Kumagai Y."/>
        </authorList>
    </citation>
    <scope>NUCLEOTIDE SEQUENCE [LARGE SCALE GENOMIC DNA]</scope>
    <source>
        <strain evidence="1 2">NBRC 107125</strain>
    </source>
</reference>
<dbReference type="PANTHER" id="PTHR42923">
    <property type="entry name" value="PROTOPORPHYRINOGEN OXIDASE"/>
    <property type="match status" value="1"/>
</dbReference>
<evidence type="ECO:0000313" key="2">
    <source>
        <dbReference type="Proteomes" id="UP000193450"/>
    </source>
</evidence>